<proteinExistence type="inferred from homology"/>
<name>A0A2W5Z3Z8_9BACT</name>
<dbReference type="PANTHER" id="PTHR36174">
    <property type="entry name" value="LIPID II:GLYCINE GLYCYLTRANSFERASE"/>
    <property type="match status" value="1"/>
</dbReference>
<dbReference type="GO" id="GO:0009252">
    <property type="term" value="P:peptidoglycan biosynthetic process"/>
    <property type="evidence" value="ECO:0007669"/>
    <property type="project" value="UniProtKB-KW"/>
</dbReference>
<dbReference type="AlphaFoldDB" id="A0A2W5Z3Z8"/>
<evidence type="ECO:0000256" key="1">
    <source>
        <dbReference type="ARBA" id="ARBA00009943"/>
    </source>
</evidence>
<dbReference type="EMBL" id="QHBU01000292">
    <property type="protein sequence ID" value="PZR77605.1"/>
    <property type="molecule type" value="Genomic_DNA"/>
</dbReference>
<organism evidence="8 9">
    <name type="scientific">Candidatus Aeolococcus gillhamiae</name>
    <dbReference type="NCBI Taxonomy" id="3127015"/>
    <lineage>
        <taxon>Bacteria</taxon>
        <taxon>Bacillati</taxon>
        <taxon>Candidatus Dormiibacterota</taxon>
        <taxon>Candidatus Dormibacteria</taxon>
        <taxon>Candidatus Aeolococcales</taxon>
        <taxon>Candidatus Aeolococcaceae</taxon>
        <taxon>Candidatus Aeolococcus</taxon>
    </lineage>
</organism>
<evidence type="ECO:0000256" key="3">
    <source>
        <dbReference type="ARBA" id="ARBA00022960"/>
    </source>
</evidence>
<dbReference type="PANTHER" id="PTHR36174:SF1">
    <property type="entry name" value="LIPID II:GLYCINE GLYCYLTRANSFERASE"/>
    <property type="match status" value="1"/>
</dbReference>
<evidence type="ECO:0000259" key="7">
    <source>
        <dbReference type="Pfam" id="PF13480"/>
    </source>
</evidence>
<gene>
    <name evidence="8" type="ORF">DLM65_15300</name>
</gene>
<keyword evidence="2" id="KW-0808">Transferase</keyword>
<dbReference type="Gene3D" id="3.40.630.30">
    <property type="match status" value="2"/>
</dbReference>
<dbReference type="GO" id="GO:0071555">
    <property type="term" value="P:cell wall organization"/>
    <property type="evidence" value="ECO:0007669"/>
    <property type="project" value="UniProtKB-KW"/>
</dbReference>
<keyword evidence="4" id="KW-0573">Peptidoglycan synthesis</keyword>
<protein>
    <recommendedName>
        <fullName evidence="7">BioF2-like acetyltransferase domain-containing protein</fullName>
    </recommendedName>
</protein>
<evidence type="ECO:0000256" key="2">
    <source>
        <dbReference type="ARBA" id="ARBA00022679"/>
    </source>
</evidence>
<comment type="similarity">
    <text evidence="1">Belongs to the FemABX family.</text>
</comment>
<evidence type="ECO:0000313" key="9">
    <source>
        <dbReference type="Proteomes" id="UP000248724"/>
    </source>
</evidence>
<dbReference type="InterPro" id="IPR038740">
    <property type="entry name" value="BioF2-like_GNAT_dom"/>
</dbReference>
<dbReference type="Proteomes" id="UP000248724">
    <property type="component" value="Unassembled WGS sequence"/>
</dbReference>
<keyword evidence="5" id="KW-0012">Acyltransferase</keyword>
<dbReference type="PROSITE" id="PS51191">
    <property type="entry name" value="FEMABX"/>
    <property type="match status" value="1"/>
</dbReference>
<dbReference type="GO" id="GO:0008360">
    <property type="term" value="P:regulation of cell shape"/>
    <property type="evidence" value="ECO:0007669"/>
    <property type="project" value="UniProtKB-KW"/>
</dbReference>
<accession>A0A2W5Z3Z8</accession>
<evidence type="ECO:0000256" key="6">
    <source>
        <dbReference type="ARBA" id="ARBA00023316"/>
    </source>
</evidence>
<dbReference type="GO" id="GO:0016755">
    <property type="term" value="F:aminoacyltransferase activity"/>
    <property type="evidence" value="ECO:0007669"/>
    <property type="project" value="InterPro"/>
</dbReference>
<keyword evidence="3" id="KW-0133">Cell shape</keyword>
<sequence>MVISARWASFSARTSRVTTLAIVILQDGRRGNSRKCKETQGLLPTDQFASSPLEAVLRWRGVRHARREAVRAATRSEIGRWDELIVANPDGGHILQTRAWGEFKRSWGWLPTYWIAAAGGAEVAVLLLRRAIPGCGELWYAPKGPGVIDASAVVEVLADRLPMRDAFLVKVEPEIEESRADQRAWRGAGLRKSAADVQMSRATIIVDLERDEDAILASFKPKTRYNIRLAARRGVEVAPVEMTDANIATMYSLMGATRERAGFFLRSEKYFRGYWELQAASGQAQLFFASWDGQVLAGLFATFLGSHSWYKDGGSIKAHSELMAPHLLQWEVMRWLRARGVRTYDLVAVPPSSQLNERHPLYGLYRFKSGFSETITEFVGTWDLPLRPRAYSAWNRWGERAADTLNRRLRHDLLY</sequence>
<evidence type="ECO:0000313" key="8">
    <source>
        <dbReference type="EMBL" id="PZR77605.1"/>
    </source>
</evidence>
<evidence type="ECO:0000256" key="4">
    <source>
        <dbReference type="ARBA" id="ARBA00022984"/>
    </source>
</evidence>
<evidence type="ECO:0000256" key="5">
    <source>
        <dbReference type="ARBA" id="ARBA00023315"/>
    </source>
</evidence>
<dbReference type="SUPFAM" id="SSF55729">
    <property type="entry name" value="Acyl-CoA N-acyltransferases (Nat)"/>
    <property type="match status" value="2"/>
</dbReference>
<comment type="caution">
    <text evidence="8">The sequence shown here is derived from an EMBL/GenBank/DDBJ whole genome shotgun (WGS) entry which is preliminary data.</text>
</comment>
<reference evidence="8 9" key="1">
    <citation type="journal article" date="2017" name="Nature">
        <title>Atmospheric trace gases support primary production in Antarctic desert surface soil.</title>
        <authorList>
            <person name="Ji M."/>
            <person name="Greening C."/>
            <person name="Vanwonterghem I."/>
            <person name="Carere C.R."/>
            <person name="Bay S.K."/>
            <person name="Steen J.A."/>
            <person name="Montgomery K."/>
            <person name="Lines T."/>
            <person name="Beardall J."/>
            <person name="van Dorst J."/>
            <person name="Snape I."/>
            <person name="Stott M.B."/>
            <person name="Hugenholtz P."/>
            <person name="Ferrari B.C."/>
        </authorList>
    </citation>
    <scope>NUCLEOTIDE SEQUENCE [LARGE SCALE GENOMIC DNA]</scope>
    <source>
        <strain evidence="8">RRmetagenome_bin12</strain>
    </source>
</reference>
<dbReference type="InterPro" id="IPR016181">
    <property type="entry name" value="Acyl_CoA_acyltransferase"/>
</dbReference>
<feature type="domain" description="BioF2-like acetyltransferase" evidence="7">
    <location>
        <begin position="222"/>
        <end position="348"/>
    </location>
</feature>
<dbReference type="Pfam" id="PF13480">
    <property type="entry name" value="Acetyltransf_6"/>
    <property type="match status" value="1"/>
</dbReference>
<dbReference type="InterPro" id="IPR003447">
    <property type="entry name" value="FEMABX"/>
</dbReference>
<dbReference type="InterPro" id="IPR050644">
    <property type="entry name" value="PG_Glycine_Bridge_Synth"/>
</dbReference>
<keyword evidence="6" id="KW-0961">Cell wall biogenesis/degradation</keyword>